<dbReference type="Gene3D" id="3.20.20.70">
    <property type="entry name" value="Aldolase class I"/>
    <property type="match status" value="1"/>
</dbReference>
<dbReference type="PANTHER" id="PTHR43583:SF2">
    <property type="entry name" value="THIAZOLE BIOSYNTHESIS PROTEIN"/>
    <property type="match status" value="1"/>
</dbReference>
<dbReference type="PROSITE" id="PS51918">
    <property type="entry name" value="RADICAL_SAM"/>
    <property type="match status" value="1"/>
</dbReference>
<evidence type="ECO:0000256" key="1">
    <source>
        <dbReference type="ARBA" id="ARBA00001966"/>
    </source>
</evidence>
<dbReference type="SFLD" id="SFLDF00301">
    <property type="entry name" value="2-iminoacetate_synthase_(ThiH)"/>
    <property type="match status" value="1"/>
</dbReference>
<evidence type="ECO:0000256" key="2">
    <source>
        <dbReference type="ARBA" id="ARBA00022485"/>
    </source>
</evidence>
<evidence type="ECO:0000259" key="8">
    <source>
        <dbReference type="PROSITE" id="PS51918"/>
    </source>
</evidence>
<dbReference type="EMBL" id="WBZC01000007">
    <property type="protein sequence ID" value="KAB3537862.1"/>
    <property type="molecule type" value="Genomic_DNA"/>
</dbReference>
<keyword evidence="10" id="KW-1185">Reference proteome</keyword>
<dbReference type="InterPro" id="IPR024007">
    <property type="entry name" value="FeFe-hyd_mat_HydG"/>
</dbReference>
<evidence type="ECO:0000256" key="3">
    <source>
        <dbReference type="ARBA" id="ARBA00022691"/>
    </source>
</evidence>
<dbReference type="SFLD" id="SFLDG01060">
    <property type="entry name" value="BATS_domain_containing"/>
    <property type="match status" value="1"/>
</dbReference>
<gene>
    <name evidence="9" type="primary">hydG</name>
    <name evidence="9" type="ORF">F8154_02035</name>
</gene>
<dbReference type="InterPro" id="IPR058240">
    <property type="entry name" value="rSAM_sf"/>
</dbReference>
<comment type="cofactor">
    <cofactor evidence="7">
        <name>[2Fe-2S] cluster</name>
        <dbReference type="ChEBI" id="CHEBI:190135"/>
    </cofactor>
</comment>
<dbReference type="RefSeq" id="WP_151859924.1">
    <property type="nucleotide sequence ID" value="NZ_WBZC01000007.1"/>
</dbReference>
<dbReference type="InterPro" id="IPR012726">
    <property type="entry name" value="ThiH"/>
</dbReference>
<dbReference type="GO" id="GO:0003824">
    <property type="term" value="F:catalytic activity"/>
    <property type="evidence" value="ECO:0007669"/>
    <property type="project" value="InterPro"/>
</dbReference>
<comment type="cofactor">
    <cofactor evidence="1">
        <name>[4Fe-4S] cluster</name>
        <dbReference type="ChEBI" id="CHEBI:49883"/>
    </cofactor>
</comment>
<sequence length="456" mass="51728">MDTNKIINEEKINYILQRGKGVGQKTISHIIEKSKASKGLTIEEAAALLQIEEDTLLEELFKAAKEVKNKVYGKRIVVFAPLYTSNECTNNCTYCGFKVTNKGLLRRTLTTEEIVKEAVALVNEGHKRILLVCGEDPKKTNITHITESLKAIYNNTDIRRINVNAAPMSIEDFSLLKEAGIGTYQIFQETYHRETYKKVHPTGAKKDYDYRLLAINRSFAAGIDDLGIGALLGLYDYRFDVLATLTHAQYMEEEFNVGPHTISVPRLRPAYNAVMENNPYTITDKEFKKIVAVYRLTLPYTGIILSTRETAELRDQLFDLGVSQVSAGSKTNPGGYHNNSREAEQFQTSDERSLKEVIGVLCEQGHLPSFCTACYRANRTGEAFMELAKASEIHEFCQSNAILTFKEHLLDYGYGLNEKEDMLIENALKEIKNEKIRKMTIEKLKEIEKGKRDLFF</sequence>
<dbReference type="SFLD" id="SFLDS00029">
    <property type="entry name" value="Radical_SAM"/>
    <property type="match status" value="1"/>
</dbReference>
<dbReference type="InterPro" id="IPR013785">
    <property type="entry name" value="Aldolase_TIM"/>
</dbReference>
<dbReference type="SMART" id="SM00876">
    <property type="entry name" value="BATS"/>
    <property type="match status" value="1"/>
</dbReference>
<keyword evidence="4" id="KW-0479">Metal-binding</keyword>
<evidence type="ECO:0000256" key="4">
    <source>
        <dbReference type="ARBA" id="ARBA00022723"/>
    </source>
</evidence>
<keyword evidence="3" id="KW-0949">S-adenosyl-L-methionine</keyword>
<feature type="domain" description="Radical SAM core" evidence="8">
    <location>
        <begin position="72"/>
        <end position="301"/>
    </location>
</feature>
<dbReference type="NCBIfam" id="TIGR03955">
    <property type="entry name" value="rSAM_HydG"/>
    <property type="match status" value="1"/>
</dbReference>
<dbReference type="SFLD" id="SFLDG01081">
    <property type="entry name" value="cleavage_of_the_Ca-Cb_bond_in"/>
    <property type="match status" value="1"/>
</dbReference>
<dbReference type="AlphaFoldDB" id="A0A6I0FBZ3"/>
<evidence type="ECO:0000256" key="5">
    <source>
        <dbReference type="ARBA" id="ARBA00023004"/>
    </source>
</evidence>
<dbReference type="GO" id="GO:0051539">
    <property type="term" value="F:4 iron, 4 sulfur cluster binding"/>
    <property type="evidence" value="ECO:0007669"/>
    <property type="project" value="UniProtKB-KW"/>
</dbReference>
<dbReference type="GO" id="GO:0005506">
    <property type="term" value="F:iron ion binding"/>
    <property type="evidence" value="ECO:0007669"/>
    <property type="project" value="InterPro"/>
</dbReference>
<dbReference type="InterPro" id="IPR006638">
    <property type="entry name" value="Elp3/MiaA/NifB-like_rSAM"/>
</dbReference>
<evidence type="ECO:0000313" key="9">
    <source>
        <dbReference type="EMBL" id="KAB3537862.1"/>
    </source>
</evidence>
<evidence type="ECO:0000256" key="7">
    <source>
        <dbReference type="ARBA" id="ARBA00034078"/>
    </source>
</evidence>
<dbReference type="OrthoDB" id="9801120at2"/>
<keyword evidence="5" id="KW-0408">Iron</keyword>
<dbReference type="SMART" id="SM00729">
    <property type="entry name" value="Elp3"/>
    <property type="match status" value="1"/>
</dbReference>
<dbReference type="InterPro" id="IPR034428">
    <property type="entry name" value="ThiH/NoCL/HydG-like"/>
</dbReference>
<dbReference type="Proteomes" id="UP000432715">
    <property type="component" value="Unassembled WGS sequence"/>
</dbReference>
<evidence type="ECO:0000313" key="10">
    <source>
        <dbReference type="Proteomes" id="UP000432715"/>
    </source>
</evidence>
<proteinExistence type="predicted"/>
<name>A0A6I0FBZ3_9FIRM</name>
<protein>
    <submittedName>
        <fullName evidence="9">[FeFe] hydrogenase H-cluster radical SAM maturase HydG</fullName>
    </submittedName>
</protein>
<dbReference type="PANTHER" id="PTHR43583">
    <property type="entry name" value="2-IMINOACETATE SYNTHASE"/>
    <property type="match status" value="1"/>
</dbReference>
<dbReference type="CDD" id="cd01335">
    <property type="entry name" value="Radical_SAM"/>
    <property type="match status" value="1"/>
</dbReference>
<dbReference type="InterPro" id="IPR007197">
    <property type="entry name" value="rSAM"/>
</dbReference>
<dbReference type="SUPFAM" id="SSF102114">
    <property type="entry name" value="Radical SAM enzymes"/>
    <property type="match status" value="1"/>
</dbReference>
<keyword evidence="2" id="KW-0004">4Fe-4S</keyword>
<comment type="caution">
    <text evidence="9">The sequence shown here is derived from an EMBL/GenBank/DDBJ whole genome shotgun (WGS) entry which is preliminary data.</text>
</comment>
<dbReference type="InterPro" id="IPR010722">
    <property type="entry name" value="BATS_dom"/>
</dbReference>
<keyword evidence="6" id="KW-0411">Iron-sulfur</keyword>
<dbReference type="GO" id="GO:0009228">
    <property type="term" value="P:thiamine biosynthetic process"/>
    <property type="evidence" value="ECO:0007669"/>
    <property type="project" value="InterPro"/>
</dbReference>
<dbReference type="Pfam" id="PF06968">
    <property type="entry name" value="BATS"/>
    <property type="match status" value="1"/>
</dbReference>
<evidence type="ECO:0000256" key="6">
    <source>
        <dbReference type="ARBA" id="ARBA00023014"/>
    </source>
</evidence>
<accession>A0A6I0FBZ3</accession>
<organism evidence="9 10">
    <name type="scientific">Alkaliphilus pronyensis</name>
    <dbReference type="NCBI Taxonomy" id="1482732"/>
    <lineage>
        <taxon>Bacteria</taxon>
        <taxon>Bacillati</taxon>
        <taxon>Bacillota</taxon>
        <taxon>Clostridia</taxon>
        <taxon>Peptostreptococcales</taxon>
        <taxon>Natronincolaceae</taxon>
        <taxon>Alkaliphilus</taxon>
    </lineage>
</organism>
<dbReference type="Pfam" id="PF04055">
    <property type="entry name" value="Radical_SAM"/>
    <property type="match status" value="1"/>
</dbReference>
<reference evidence="9 10" key="1">
    <citation type="submission" date="2019-10" db="EMBL/GenBank/DDBJ databases">
        <title>Alkaliphilus serpentinus sp. nov. and Alkaliphilus pronyensis sp. nov., two novel anaerobic alkaliphilic species isolated from the serpentinized-hosted hydrothermal field of the Prony Bay (New Caledonia).</title>
        <authorList>
            <person name="Postec A."/>
        </authorList>
    </citation>
    <scope>NUCLEOTIDE SEQUENCE [LARGE SCALE GENOMIC DNA]</scope>
    <source>
        <strain evidence="9 10">LacV</strain>
    </source>
</reference>
<dbReference type="SFLD" id="SFLDF00319">
    <property type="entry name" value="Fe_hydrogenase_maturase_(HydG"/>
    <property type="match status" value="1"/>
</dbReference>